<dbReference type="PANTHER" id="PTHR43441">
    <property type="entry name" value="RIBOSOMAL-PROTEIN-SERINE ACETYLTRANSFERASE"/>
    <property type="match status" value="1"/>
</dbReference>
<dbReference type="PROSITE" id="PS51186">
    <property type="entry name" value="GNAT"/>
    <property type="match status" value="1"/>
</dbReference>
<dbReference type="HOGENOM" id="CLU_078023_0_0_1"/>
<dbReference type="InterPro" id="IPR000182">
    <property type="entry name" value="GNAT_dom"/>
</dbReference>
<keyword evidence="3" id="KW-1185">Reference proteome</keyword>
<dbReference type="InterPro" id="IPR016181">
    <property type="entry name" value="Acyl_CoA_acyltransferase"/>
</dbReference>
<dbReference type="AlphaFoldDB" id="A0A074RPJ2"/>
<accession>A0A074RPJ2</accession>
<evidence type="ECO:0000313" key="2">
    <source>
        <dbReference type="EMBL" id="KEP48754.1"/>
    </source>
</evidence>
<dbReference type="OrthoDB" id="41238at2759"/>
<sequence length="263" mass="29384">MSTTIMTFVNNYVPPPPKAPVTLPDPSKPYDINFCFPVKDLETERVKVTPFIPHLHANALFNAIVANPEVMRYMPFSTPATLEEFEIFCEATFRLDSGRCMFVILDKAKLAPGDETGAKVNDALMGTLSYTNASRELSTIEPGFIIILPQFQRTHVNTHAVGLLMQYALDKPSDGGLGLRRCQWQAHASNLPSARAAERLGFKSEGTLRWHRALPAERESSAPFRVDDSLGLPGRHTAMLSICWDDWENGGKDHLQRLMDRKA</sequence>
<dbReference type="GO" id="GO:0008999">
    <property type="term" value="F:protein-N-terminal-alanine acetyltransferase activity"/>
    <property type="evidence" value="ECO:0007669"/>
    <property type="project" value="TreeGrafter"/>
</dbReference>
<dbReference type="InterPro" id="IPR051908">
    <property type="entry name" value="Ribosomal_N-acetyltransferase"/>
</dbReference>
<dbReference type="Proteomes" id="UP000027456">
    <property type="component" value="Unassembled WGS sequence"/>
</dbReference>
<name>A0A074RPJ2_9AGAM</name>
<evidence type="ECO:0000259" key="1">
    <source>
        <dbReference type="PROSITE" id="PS51186"/>
    </source>
</evidence>
<dbReference type="Gene3D" id="3.40.630.30">
    <property type="match status" value="1"/>
</dbReference>
<dbReference type="SUPFAM" id="SSF55729">
    <property type="entry name" value="Acyl-CoA N-acyltransferases (Nat)"/>
    <property type="match status" value="1"/>
</dbReference>
<feature type="domain" description="N-acetyltransferase" evidence="1">
    <location>
        <begin position="71"/>
        <end position="221"/>
    </location>
</feature>
<evidence type="ECO:0000313" key="3">
    <source>
        <dbReference type="Proteomes" id="UP000027456"/>
    </source>
</evidence>
<gene>
    <name evidence="2" type="ORF">V565_116500</name>
</gene>
<reference evidence="2 3" key="1">
    <citation type="submission" date="2013-12" db="EMBL/GenBank/DDBJ databases">
        <authorList>
            <person name="Cubeta M."/>
            <person name="Pakala S."/>
            <person name="Fedorova N."/>
            <person name="Thomas E."/>
            <person name="Dean R."/>
            <person name="Jabaji S."/>
            <person name="Neate S."/>
            <person name="Toda T."/>
            <person name="Tavantzis S."/>
            <person name="Vilgalys R."/>
            <person name="Bharathan N."/>
            <person name="Pakala S."/>
            <person name="Losada L.S."/>
            <person name="Zafar N."/>
            <person name="Nierman W."/>
        </authorList>
    </citation>
    <scope>NUCLEOTIDE SEQUENCE [LARGE SCALE GENOMIC DNA]</scope>
    <source>
        <strain evidence="2 3">123E</strain>
    </source>
</reference>
<dbReference type="Pfam" id="PF13302">
    <property type="entry name" value="Acetyltransf_3"/>
    <property type="match status" value="1"/>
</dbReference>
<protein>
    <submittedName>
        <fullName evidence="2">Putative GNAT family acetyltransferase</fullName>
    </submittedName>
</protein>
<organism evidence="2 3">
    <name type="scientific">Rhizoctonia solani 123E</name>
    <dbReference type="NCBI Taxonomy" id="1423351"/>
    <lineage>
        <taxon>Eukaryota</taxon>
        <taxon>Fungi</taxon>
        <taxon>Dikarya</taxon>
        <taxon>Basidiomycota</taxon>
        <taxon>Agaricomycotina</taxon>
        <taxon>Agaricomycetes</taxon>
        <taxon>Cantharellales</taxon>
        <taxon>Ceratobasidiaceae</taxon>
        <taxon>Rhizoctonia</taxon>
    </lineage>
</organism>
<comment type="caution">
    <text evidence="2">The sequence shown here is derived from an EMBL/GenBank/DDBJ whole genome shotgun (WGS) entry which is preliminary data.</text>
</comment>
<keyword evidence="2" id="KW-0808">Transferase</keyword>
<dbReference type="EMBL" id="AZST01000461">
    <property type="protein sequence ID" value="KEP48754.1"/>
    <property type="molecule type" value="Genomic_DNA"/>
</dbReference>
<proteinExistence type="predicted"/>
<dbReference type="PANTHER" id="PTHR43441:SF5">
    <property type="entry name" value="FAMILY ACETYLTRANSFERASE, PUTATIVE-RELATED"/>
    <property type="match status" value="1"/>
</dbReference>
<dbReference type="GO" id="GO:1990189">
    <property type="term" value="F:protein N-terminal-serine acetyltransferase activity"/>
    <property type="evidence" value="ECO:0007669"/>
    <property type="project" value="TreeGrafter"/>
</dbReference>